<keyword evidence="3" id="KW-1185">Reference proteome</keyword>
<reference evidence="2 3" key="1">
    <citation type="journal article" date="2014" name="Genome Biol. Evol.">
        <title>Extensive gene acquisition in the extremely psychrophilic bacterial species Psychroflexus torquis and the link to sea-ice ecosystem specialism.</title>
        <authorList>
            <person name="Feng S."/>
            <person name="Powell S.M."/>
            <person name="Wilson R."/>
            <person name="Bowman J.P."/>
        </authorList>
    </citation>
    <scope>NUCLEOTIDE SEQUENCE [LARGE SCALE GENOMIC DNA]</scope>
    <source>
        <strain evidence="2 3">ACAM 44</strain>
    </source>
</reference>
<evidence type="ECO:0000256" key="1">
    <source>
        <dbReference type="SAM" id="Phobius"/>
    </source>
</evidence>
<protein>
    <recommendedName>
        <fullName evidence="4">Glycosyltransferase RgtA/B/C/D-like domain-containing protein</fullName>
    </recommendedName>
</protein>
<dbReference type="Proteomes" id="UP000012317">
    <property type="component" value="Unassembled WGS sequence"/>
</dbReference>
<feature type="transmembrane region" description="Helical" evidence="1">
    <location>
        <begin position="295"/>
        <end position="316"/>
    </location>
</feature>
<name>N1WKA1_9FLAO</name>
<dbReference type="AlphaFoldDB" id="N1WKA1"/>
<feature type="transmembrane region" description="Helical" evidence="1">
    <location>
        <begin position="360"/>
        <end position="376"/>
    </location>
</feature>
<proteinExistence type="predicted"/>
<feature type="transmembrane region" description="Helical" evidence="1">
    <location>
        <begin position="6"/>
        <end position="22"/>
    </location>
</feature>
<dbReference type="STRING" id="1189619.pgond44_10959"/>
<gene>
    <name evidence="2" type="ORF">pgond44_10959</name>
</gene>
<feature type="transmembrane region" description="Helical" evidence="1">
    <location>
        <begin position="328"/>
        <end position="348"/>
    </location>
</feature>
<accession>N1WKA1</accession>
<keyword evidence="1" id="KW-1133">Transmembrane helix</keyword>
<organism evidence="2 3">
    <name type="scientific">Psychroflexus gondwanensis ACAM 44</name>
    <dbReference type="NCBI Taxonomy" id="1189619"/>
    <lineage>
        <taxon>Bacteria</taxon>
        <taxon>Pseudomonadati</taxon>
        <taxon>Bacteroidota</taxon>
        <taxon>Flavobacteriia</taxon>
        <taxon>Flavobacteriales</taxon>
        <taxon>Flavobacteriaceae</taxon>
        <taxon>Psychroflexus</taxon>
    </lineage>
</organism>
<feature type="transmembrane region" description="Helical" evidence="1">
    <location>
        <begin position="180"/>
        <end position="207"/>
    </location>
</feature>
<dbReference type="RefSeq" id="WP_003441600.1">
    <property type="nucleotide sequence ID" value="NZ_APLF01000010.1"/>
</dbReference>
<evidence type="ECO:0008006" key="4">
    <source>
        <dbReference type="Google" id="ProtNLM"/>
    </source>
</evidence>
<feature type="transmembrane region" description="Helical" evidence="1">
    <location>
        <begin position="34"/>
        <end position="51"/>
    </location>
</feature>
<evidence type="ECO:0000313" key="2">
    <source>
        <dbReference type="EMBL" id="EMY80661.1"/>
    </source>
</evidence>
<dbReference type="EMBL" id="APLF01000010">
    <property type="protein sequence ID" value="EMY80661.1"/>
    <property type="molecule type" value="Genomic_DNA"/>
</dbReference>
<comment type="caution">
    <text evidence="2">The sequence shown here is derived from an EMBL/GenBank/DDBJ whole genome shotgun (WGS) entry which is preliminary data.</text>
</comment>
<keyword evidence="1" id="KW-0812">Transmembrane</keyword>
<feature type="transmembrane region" description="Helical" evidence="1">
    <location>
        <begin position="132"/>
        <end position="151"/>
    </location>
</feature>
<keyword evidence="1" id="KW-0472">Membrane</keyword>
<feature type="transmembrane region" description="Helical" evidence="1">
    <location>
        <begin position="158"/>
        <end position="174"/>
    </location>
</feature>
<dbReference type="eggNOG" id="ENOG502Z85R">
    <property type="taxonomic scope" value="Bacteria"/>
</dbReference>
<dbReference type="PATRIC" id="fig|1189619.4.peg.2255"/>
<sequence>MNFFYTLLLIIIGFIFINRFKNNLSKTELLVLRKIWIFHILVSVGFYFFTRNGGGDAWYYFITSQKMNFIEFWNYILNKKGTYFVFALNYMPLKILDLNFFNNTLLFSFVGFVGMVYFYLTALETIPHNTKIGKFFIFPLIFFLPNLHFWSSGVGKDSLLFLCIGMFTYALLSIKKRLFLIVISLGLSFFIRPHMVLFLLISFGLAYLFHTKIGGVKRFFLAGILIVGSIIILPSVLEFVKVEEISTESIVKFSEDKSALLSREETGSRLSQSSSFPAKLFAFYFRPFFFDVNGLPALIASFENLLLVLLSLKVLRNKPYLAFKKAPFVIKGLILFMLIGSIAFSFSLGNVGIMIRMRNMFLPGFIIFMMWTLSYAHERKLKSQNKHS</sequence>
<feature type="transmembrane region" description="Helical" evidence="1">
    <location>
        <begin position="219"/>
        <end position="237"/>
    </location>
</feature>
<evidence type="ECO:0000313" key="3">
    <source>
        <dbReference type="Proteomes" id="UP000012317"/>
    </source>
</evidence>
<feature type="transmembrane region" description="Helical" evidence="1">
    <location>
        <begin position="98"/>
        <end position="120"/>
    </location>
</feature>